<dbReference type="Gene3D" id="3.40.50.2300">
    <property type="match status" value="1"/>
</dbReference>
<sequence>MVNILIVEDEKPISDLIKLSLKGAGYFCSCAYDGETAADMIEENRYDLILLDIMIPYIDGFELLEYIKPFDIPVIFITAMNSTKDRVKGLKMGAEDYIVKPFEVVELLARVEVVLRRFHKTSDIIQINDKLTINLKQHVVRYDEQEVALTPKEYDLLVLFAQNPNVALYRETIYERVWGGNLEYTSKTVDLHVQRLRRKAHLEDMIKAVNKVGYRLEMRA</sequence>
<dbReference type="GO" id="GO:0005829">
    <property type="term" value="C:cytosol"/>
    <property type="evidence" value="ECO:0007669"/>
    <property type="project" value="TreeGrafter"/>
</dbReference>
<dbReference type="Gene3D" id="6.10.250.690">
    <property type="match status" value="1"/>
</dbReference>
<evidence type="ECO:0000259" key="10">
    <source>
        <dbReference type="PROSITE" id="PS50110"/>
    </source>
</evidence>
<evidence type="ECO:0000256" key="9">
    <source>
        <dbReference type="PROSITE-ProRule" id="PRU01091"/>
    </source>
</evidence>
<dbReference type="CDD" id="cd00383">
    <property type="entry name" value="trans_reg_C"/>
    <property type="match status" value="1"/>
</dbReference>
<dbReference type="InterPro" id="IPR011006">
    <property type="entry name" value="CheY-like_superfamily"/>
</dbReference>
<dbReference type="SUPFAM" id="SSF52172">
    <property type="entry name" value="CheY-like"/>
    <property type="match status" value="1"/>
</dbReference>
<evidence type="ECO:0000256" key="6">
    <source>
        <dbReference type="ARBA" id="ARBA00023163"/>
    </source>
</evidence>
<keyword evidence="5 9" id="KW-0238">DNA-binding</keyword>
<dbReference type="InterPro" id="IPR001789">
    <property type="entry name" value="Sig_transdc_resp-reg_receiver"/>
</dbReference>
<dbReference type="EMBL" id="CACRSY010000004">
    <property type="protein sequence ID" value="VYS74602.1"/>
    <property type="molecule type" value="Genomic_DNA"/>
</dbReference>
<dbReference type="PROSITE" id="PS51755">
    <property type="entry name" value="OMPR_PHOB"/>
    <property type="match status" value="1"/>
</dbReference>
<dbReference type="PANTHER" id="PTHR48111:SF40">
    <property type="entry name" value="PHOSPHATE REGULON TRANSCRIPTIONAL REGULATORY PROTEIN PHOB"/>
    <property type="match status" value="1"/>
</dbReference>
<dbReference type="Pfam" id="PF00486">
    <property type="entry name" value="Trans_reg_C"/>
    <property type="match status" value="1"/>
</dbReference>
<dbReference type="GO" id="GO:0032993">
    <property type="term" value="C:protein-DNA complex"/>
    <property type="evidence" value="ECO:0007669"/>
    <property type="project" value="TreeGrafter"/>
</dbReference>
<dbReference type="Gene3D" id="1.10.10.10">
    <property type="entry name" value="Winged helix-like DNA-binding domain superfamily/Winged helix DNA-binding domain"/>
    <property type="match status" value="1"/>
</dbReference>
<evidence type="ECO:0000256" key="2">
    <source>
        <dbReference type="ARBA" id="ARBA00022553"/>
    </source>
</evidence>
<accession>A0A6N2R187</accession>
<feature type="domain" description="Response regulatory" evidence="10">
    <location>
        <begin position="3"/>
        <end position="115"/>
    </location>
</feature>
<evidence type="ECO:0000256" key="1">
    <source>
        <dbReference type="ARBA" id="ARBA00018672"/>
    </source>
</evidence>
<dbReference type="GO" id="GO:0000156">
    <property type="term" value="F:phosphorelay response regulator activity"/>
    <property type="evidence" value="ECO:0007669"/>
    <property type="project" value="TreeGrafter"/>
</dbReference>
<evidence type="ECO:0000256" key="8">
    <source>
        <dbReference type="PROSITE-ProRule" id="PRU00169"/>
    </source>
</evidence>
<dbReference type="GO" id="GO:0006355">
    <property type="term" value="P:regulation of DNA-templated transcription"/>
    <property type="evidence" value="ECO:0007669"/>
    <property type="project" value="InterPro"/>
</dbReference>
<dbReference type="SMART" id="SM00448">
    <property type="entry name" value="REC"/>
    <property type="match status" value="1"/>
</dbReference>
<feature type="domain" description="OmpR/PhoB-type" evidence="11">
    <location>
        <begin position="122"/>
        <end position="218"/>
    </location>
</feature>
<evidence type="ECO:0000256" key="5">
    <source>
        <dbReference type="ARBA" id="ARBA00023125"/>
    </source>
</evidence>
<keyword evidence="3" id="KW-0902">Two-component regulatory system</keyword>
<dbReference type="FunFam" id="3.40.50.2300:FF:000001">
    <property type="entry name" value="DNA-binding response regulator PhoB"/>
    <property type="match status" value="1"/>
</dbReference>
<dbReference type="AlphaFoldDB" id="A0A6N2R187"/>
<evidence type="ECO:0000313" key="12">
    <source>
        <dbReference type="EMBL" id="VYS74602.1"/>
    </source>
</evidence>
<dbReference type="PANTHER" id="PTHR48111">
    <property type="entry name" value="REGULATOR OF RPOS"/>
    <property type="match status" value="1"/>
</dbReference>
<evidence type="ECO:0000256" key="3">
    <source>
        <dbReference type="ARBA" id="ARBA00023012"/>
    </source>
</evidence>
<dbReference type="SMART" id="SM00862">
    <property type="entry name" value="Trans_reg_C"/>
    <property type="match status" value="1"/>
</dbReference>
<organism evidence="12">
    <name type="scientific">Blautia hansenii</name>
    <name type="common">Ruminococcus hansenii</name>
    <dbReference type="NCBI Taxonomy" id="1322"/>
    <lineage>
        <taxon>Bacteria</taxon>
        <taxon>Bacillati</taxon>
        <taxon>Bacillota</taxon>
        <taxon>Clostridia</taxon>
        <taxon>Lachnospirales</taxon>
        <taxon>Lachnospiraceae</taxon>
        <taxon>Blautia</taxon>
    </lineage>
</organism>
<evidence type="ECO:0000256" key="4">
    <source>
        <dbReference type="ARBA" id="ARBA00023015"/>
    </source>
</evidence>
<dbReference type="InterPro" id="IPR039420">
    <property type="entry name" value="WalR-like"/>
</dbReference>
<dbReference type="InterPro" id="IPR036388">
    <property type="entry name" value="WH-like_DNA-bd_sf"/>
</dbReference>
<dbReference type="Pfam" id="PF00072">
    <property type="entry name" value="Response_reg"/>
    <property type="match status" value="1"/>
</dbReference>
<feature type="modified residue" description="4-aspartylphosphate" evidence="8">
    <location>
        <position position="52"/>
    </location>
</feature>
<dbReference type="GO" id="GO:0000976">
    <property type="term" value="F:transcription cis-regulatory region binding"/>
    <property type="evidence" value="ECO:0007669"/>
    <property type="project" value="TreeGrafter"/>
</dbReference>
<dbReference type="PROSITE" id="PS50110">
    <property type="entry name" value="RESPONSE_REGULATORY"/>
    <property type="match status" value="1"/>
</dbReference>
<keyword evidence="6" id="KW-0804">Transcription</keyword>
<dbReference type="InterPro" id="IPR001867">
    <property type="entry name" value="OmpR/PhoB-type_DNA-bd"/>
</dbReference>
<proteinExistence type="predicted"/>
<keyword evidence="4" id="KW-0805">Transcription regulation</keyword>
<name>A0A6N2R187_BLAHA</name>
<keyword evidence="2 8" id="KW-0597">Phosphoprotein</keyword>
<comment type="function">
    <text evidence="7">May play the central regulatory role in sporulation. It may be an element of the effector pathway responsible for the activation of sporulation genes in response to nutritional stress. Spo0A may act in concert with spo0H (a sigma factor) to control the expression of some genes that are critical to the sporulation process.</text>
</comment>
<reference evidence="12" key="1">
    <citation type="submission" date="2019-11" db="EMBL/GenBank/DDBJ databases">
        <authorList>
            <person name="Feng L."/>
        </authorList>
    </citation>
    <scope>NUCLEOTIDE SEQUENCE</scope>
    <source>
        <strain evidence="12">BhanseniiLFYP23</strain>
    </source>
</reference>
<protein>
    <recommendedName>
        <fullName evidence="1">Stage 0 sporulation protein A homolog</fullName>
    </recommendedName>
</protein>
<evidence type="ECO:0000256" key="7">
    <source>
        <dbReference type="ARBA" id="ARBA00024867"/>
    </source>
</evidence>
<evidence type="ECO:0000259" key="11">
    <source>
        <dbReference type="PROSITE" id="PS51755"/>
    </source>
</evidence>
<feature type="DNA-binding region" description="OmpR/PhoB-type" evidence="9">
    <location>
        <begin position="122"/>
        <end position="218"/>
    </location>
</feature>
<gene>
    <name evidence="12" type="primary">arlR_2</name>
    <name evidence="12" type="ORF">BHLFYP23_01381</name>
</gene>
<dbReference type="RefSeq" id="WP_156341740.1">
    <property type="nucleotide sequence ID" value="NZ_CACRSY010000004.1"/>
</dbReference>